<keyword evidence="3" id="KW-1185">Reference proteome</keyword>
<organism evidence="2 3">
    <name type="scientific">Methyloceanibacter caenitepidi</name>
    <dbReference type="NCBI Taxonomy" id="1384459"/>
    <lineage>
        <taxon>Bacteria</taxon>
        <taxon>Pseudomonadati</taxon>
        <taxon>Pseudomonadota</taxon>
        <taxon>Alphaproteobacteria</taxon>
        <taxon>Hyphomicrobiales</taxon>
        <taxon>Hyphomicrobiaceae</taxon>
        <taxon>Methyloceanibacter</taxon>
    </lineage>
</organism>
<feature type="domain" description="Metallo-beta-lactamase" evidence="1">
    <location>
        <begin position="18"/>
        <end position="219"/>
    </location>
</feature>
<dbReference type="SUPFAM" id="SSF56281">
    <property type="entry name" value="Metallo-hydrolase/oxidoreductase"/>
    <property type="match status" value="1"/>
</dbReference>
<dbReference type="Pfam" id="PF23023">
    <property type="entry name" value="Anti-Pycsar_Apyc1"/>
    <property type="match status" value="1"/>
</dbReference>
<dbReference type="HOGENOM" id="CLU_031317_3_2_5"/>
<dbReference type="PANTHER" id="PTHR46018">
    <property type="entry name" value="ZINC PHOSPHODIESTERASE ELAC PROTEIN 1"/>
    <property type="match status" value="1"/>
</dbReference>
<dbReference type="InterPro" id="IPR036866">
    <property type="entry name" value="RibonucZ/Hydroxyglut_hydro"/>
</dbReference>
<sequence>MQLTVVGCGDAFGAGNRLQTCYFVRSETATFLIDCGATTLIGLNRLGLSPNDIDTVYVSHLHGDHIGGLPWLLIHAKYIGLRTRPLVIVGPKTTEERFIALTEAVYPGTLASGVNFDLVFVEHREQVPLEMNGVSVTPFEVHHPSGAPPYAMRFEIDGKVVSFTGDTGWVDVLPEVSRGADLFISECFQYDLEMAMHLDYKTIDANYERLSAKRVLLTHMGQEMLDARAEVDRSRYELAEDGMVIDL</sequence>
<dbReference type="CDD" id="cd07740">
    <property type="entry name" value="metallo-hydrolase-like_MBL-fold"/>
    <property type="match status" value="1"/>
</dbReference>
<evidence type="ECO:0000259" key="1">
    <source>
        <dbReference type="SMART" id="SM00849"/>
    </source>
</evidence>
<dbReference type="GO" id="GO:0042781">
    <property type="term" value="F:3'-tRNA processing endoribonuclease activity"/>
    <property type="evidence" value="ECO:0007669"/>
    <property type="project" value="TreeGrafter"/>
</dbReference>
<reference evidence="2 3" key="1">
    <citation type="submission" date="2014-09" db="EMBL/GenBank/DDBJ databases">
        <title>Genome sequencing of Methyloceanibacter caenitepidi Gela4.</title>
        <authorList>
            <person name="Takeuchi M."/>
            <person name="Susumu S."/>
            <person name="Kamagata Y."/>
            <person name="Oshima K."/>
            <person name="Hattori M."/>
            <person name="Iwasaki W."/>
        </authorList>
    </citation>
    <scope>NUCLEOTIDE SEQUENCE [LARGE SCALE GENOMIC DNA]</scope>
    <source>
        <strain evidence="2 3">Gela4</strain>
    </source>
</reference>
<protein>
    <recommendedName>
        <fullName evidence="1">Metallo-beta-lactamase domain-containing protein</fullName>
    </recommendedName>
</protein>
<dbReference type="EMBL" id="AP014648">
    <property type="protein sequence ID" value="BAQ17955.1"/>
    <property type="molecule type" value="Genomic_DNA"/>
</dbReference>
<proteinExistence type="predicted"/>
<name>A0A0A8K4Z2_9HYPH</name>
<dbReference type="PANTHER" id="PTHR46018:SF7">
    <property type="entry name" value="RIBONUCLEASE Z"/>
    <property type="match status" value="1"/>
</dbReference>
<dbReference type="KEGG" id="mcg:GL4_2521"/>
<dbReference type="OrthoDB" id="9800940at2"/>
<dbReference type="RefSeq" id="WP_045367965.1">
    <property type="nucleotide sequence ID" value="NZ_AP014648.1"/>
</dbReference>
<gene>
    <name evidence="2" type="ORF">GL4_2521</name>
</gene>
<dbReference type="AlphaFoldDB" id="A0A0A8K4Z2"/>
<dbReference type="SMART" id="SM00849">
    <property type="entry name" value="Lactamase_B"/>
    <property type="match status" value="1"/>
</dbReference>
<evidence type="ECO:0000313" key="3">
    <source>
        <dbReference type="Proteomes" id="UP000031643"/>
    </source>
</evidence>
<evidence type="ECO:0000313" key="2">
    <source>
        <dbReference type="EMBL" id="BAQ17955.1"/>
    </source>
</evidence>
<dbReference type="Gene3D" id="3.60.15.10">
    <property type="entry name" value="Ribonuclease Z/Hydroxyacylglutathione hydrolase-like"/>
    <property type="match status" value="1"/>
</dbReference>
<dbReference type="InterPro" id="IPR001279">
    <property type="entry name" value="Metallo-B-lactamas"/>
</dbReference>
<dbReference type="STRING" id="1384459.GL4_2521"/>
<dbReference type="Proteomes" id="UP000031643">
    <property type="component" value="Chromosome"/>
</dbReference>
<accession>A0A0A8K4Z2</accession>